<accession>A0A5B7ERB3</accession>
<organism evidence="1 2">
    <name type="scientific">Portunus trituberculatus</name>
    <name type="common">Swimming crab</name>
    <name type="synonym">Neptunus trituberculatus</name>
    <dbReference type="NCBI Taxonomy" id="210409"/>
    <lineage>
        <taxon>Eukaryota</taxon>
        <taxon>Metazoa</taxon>
        <taxon>Ecdysozoa</taxon>
        <taxon>Arthropoda</taxon>
        <taxon>Crustacea</taxon>
        <taxon>Multicrustacea</taxon>
        <taxon>Malacostraca</taxon>
        <taxon>Eumalacostraca</taxon>
        <taxon>Eucarida</taxon>
        <taxon>Decapoda</taxon>
        <taxon>Pleocyemata</taxon>
        <taxon>Brachyura</taxon>
        <taxon>Eubrachyura</taxon>
        <taxon>Portunoidea</taxon>
        <taxon>Portunidae</taxon>
        <taxon>Portuninae</taxon>
        <taxon>Portunus</taxon>
    </lineage>
</organism>
<comment type="caution">
    <text evidence="1">The sequence shown here is derived from an EMBL/GenBank/DDBJ whole genome shotgun (WGS) entry which is preliminary data.</text>
</comment>
<evidence type="ECO:0000313" key="2">
    <source>
        <dbReference type="Proteomes" id="UP000324222"/>
    </source>
</evidence>
<dbReference type="EMBL" id="VSRR010003353">
    <property type="protein sequence ID" value="MPC35818.1"/>
    <property type="molecule type" value="Genomic_DNA"/>
</dbReference>
<dbReference type="Proteomes" id="UP000324222">
    <property type="component" value="Unassembled WGS sequence"/>
</dbReference>
<keyword evidence="2" id="KW-1185">Reference proteome</keyword>
<protein>
    <submittedName>
        <fullName evidence="1">Uncharacterized protein</fullName>
    </submittedName>
</protein>
<evidence type="ECO:0000313" key="1">
    <source>
        <dbReference type="EMBL" id="MPC35818.1"/>
    </source>
</evidence>
<dbReference type="AlphaFoldDB" id="A0A5B7ERB3"/>
<proteinExistence type="predicted"/>
<sequence length="31" mass="3596">MYSSVLCNKTQNGRQNTLLSKEMKYVKKGVF</sequence>
<reference evidence="1 2" key="1">
    <citation type="submission" date="2019-05" db="EMBL/GenBank/DDBJ databases">
        <title>Another draft genome of Portunus trituberculatus and its Hox gene families provides insights of decapod evolution.</title>
        <authorList>
            <person name="Jeong J.-H."/>
            <person name="Song I."/>
            <person name="Kim S."/>
            <person name="Choi T."/>
            <person name="Kim D."/>
            <person name="Ryu S."/>
            <person name="Kim W."/>
        </authorList>
    </citation>
    <scope>NUCLEOTIDE SEQUENCE [LARGE SCALE GENOMIC DNA]</scope>
    <source>
        <tissue evidence="1">Muscle</tissue>
    </source>
</reference>
<name>A0A5B7ERB3_PORTR</name>
<gene>
    <name evidence="1" type="ORF">E2C01_029255</name>
</gene>